<dbReference type="SUPFAM" id="SSF53098">
    <property type="entry name" value="Ribonuclease H-like"/>
    <property type="match status" value="1"/>
</dbReference>
<dbReference type="GO" id="GO:0003676">
    <property type="term" value="F:nucleic acid binding"/>
    <property type="evidence" value="ECO:0007669"/>
    <property type="project" value="InterPro"/>
</dbReference>
<dbReference type="PROSITE" id="PS50994">
    <property type="entry name" value="INTEGRASE"/>
    <property type="match status" value="1"/>
</dbReference>
<dbReference type="InParanoid" id="A0A1X7VA49"/>
<dbReference type="OMA" id="LANDTWT"/>
<dbReference type="PANTHER" id="PTHR37984">
    <property type="entry name" value="PROTEIN CBG26694"/>
    <property type="match status" value="1"/>
</dbReference>
<evidence type="ECO:0000259" key="1">
    <source>
        <dbReference type="PROSITE" id="PS50878"/>
    </source>
</evidence>
<dbReference type="InterPro" id="IPR036397">
    <property type="entry name" value="RNaseH_sf"/>
</dbReference>
<feature type="domain" description="Reverse transcriptase" evidence="1">
    <location>
        <begin position="1"/>
        <end position="79"/>
    </location>
</feature>
<proteinExistence type="predicted"/>
<dbReference type="FunFam" id="3.30.70.270:FF:000003">
    <property type="entry name" value="Transposon Ty3-G Gag-Pol polyprotein"/>
    <property type="match status" value="1"/>
</dbReference>
<dbReference type="PROSITE" id="PS50878">
    <property type="entry name" value="RT_POL"/>
    <property type="match status" value="1"/>
</dbReference>
<dbReference type="InterPro" id="IPR043502">
    <property type="entry name" value="DNA/RNA_pol_sf"/>
</dbReference>
<dbReference type="Gene3D" id="3.30.70.270">
    <property type="match status" value="1"/>
</dbReference>
<reference evidence="3" key="1">
    <citation type="submission" date="2017-05" db="UniProtKB">
        <authorList>
            <consortium name="EnsemblMetazoa"/>
        </authorList>
    </citation>
    <scope>IDENTIFICATION</scope>
</reference>
<dbReference type="Gene3D" id="3.30.420.10">
    <property type="entry name" value="Ribonuclease H-like superfamily/Ribonuclease H"/>
    <property type="match status" value="1"/>
</dbReference>
<dbReference type="GO" id="GO:0015074">
    <property type="term" value="P:DNA integration"/>
    <property type="evidence" value="ECO:0007669"/>
    <property type="project" value="InterPro"/>
</dbReference>
<dbReference type="InterPro" id="IPR043128">
    <property type="entry name" value="Rev_trsase/Diguanyl_cyclase"/>
</dbReference>
<protein>
    <recommendedName>
        <fullName evidence="4">Integrase catalytic domain-containing protein</fullName>
    </recommendedName>
</protein>
<evidence type="ECO:0000259" key="2">
    <source>
        <dbReference type="PROSITE" id="PS50994"/>
    </source>
</evidence>
<name>A0A1X7VA49_AMPQE</name>
<feature type="domain" description="Integrase catalytic" evidence="2">
    <location>
        <begin position="175"/>
        <end position="346"/>
    </location>
</feature>
<dbReference type="CDD" id="cd01647">
    <property type="entry name" value="RT_LTR"/>
    <property type="match status" value="1"/>
</dbReference>
<dbReference type="PANTHER" id="PTHR37984:SF15">
    <property type="entry name" value="INTEGRASE CATALYTIC DOMAIN-CONTAINING PROTEIN"/>
    <property type="match status" value="1"/>
</dbReference>
<dbReference type="AlphaFoldDB" id="A0A1X7VA49"/>
<evidence type="ECO:0008006" key="4">
    <source>
        <dbReference type="Google" id="ProtNLM"/>
    </source>
</evidence>
<dbReference type="Pfam" id="PF00665">
    <property type="entry name" value="rve"/>
    <property type="match status" value="1"/>
</dbReference>
<dbReference type="InterPro" id="IPR000477">
    <property type="entry name" value="RT_dom"/>
</dbReference>
<sequence length="348" mass="38853">MPFGLRNASQTFQRFMDQVLRGLHFAYAYIADVLIASSSEEHLQHLKQIFDRFKEYGVIVNPSKYQLGGPSLQFLGPTVNKDGISPLESRVSAWSEECLTAFDHAKTDLANTTSLFHPKPGAVVSIMSDASDEFGHLRNLSLLVLCGPRCIEILSVGLKHVWLVSCQKFTDTLSAFRVPDVRFDNIHIDIVGPLPSPNNYSYMLTCIDRFTRWPEAIPMVDITAATVAQALVSGWVSLFGVPSIITTDRRSQFESSLWFNLMKLLGTTRIHTTSYHPQASGLIEWFHRHLKGALRAQSLSHSWSEALPLMLLGIRTAIKEDLQFSNAELVNGTTLRVPGELLSSCPYS</sequence>
<dbReference type="Pfam" id="PF00078">
    <property type="entry name" value="RVT_1"/>
    <property type="match status" value="1"/>
</dbReference>
<organism evidence="3">
    <name type="scientific">Amphimedon queenslandica</name>
    <name type="common">Sponge</name>
    <dbReference type="NCBI Taxonomy" id="400682"/>
    <lineage>
        <taxon>Eukaryota</taxon>
        <taxon>Metazoa</taxon>
        <taxon>Porifera</taxon>
        <taxon>Demospongiae</taxon>
        <taxon>Heteroscleromorpha</taxon>
        <taxon>Haplosclerida</taxon>
        <taxon>Niphatidae</taxon>
        <taxon>Amphimedon</taxon>
    </lineage>
</organism>
<accession>A0A1X7VA49</accession>
<dbReference type="InterPro" id="IPR012337">
    <property type="entry name" value="RNaseH-like_sf"/>
</dbReference>
<dbReference type="InterPro" id="IPR050951">
    <property type="entry name" value="Retrovirus_Pol_polyprotein"/>
</dbReference>
<dbReference type="SUPFAM" id="SSF56672">
    <property type="entry name" value="DNA/RNA polymerases"/>
    <property type="match status" value="1"/>
</dbReference>
<dbReference type="EnsemblMetazoa" id="Aqu2.1.36896_001">
    <property type="protein sequence ID" value="Aqu2.1.36896_001"/>
    <property type="gene ID" value="Aqu2.1.36896"/>
</dbReference>
<dbReference type="FunFam" id="3.30.420.10:FF:000032">
    <property type="entry name" value="Retrovirus-related Pol polyprotein from transposon 297-like Protein"/>
    <property type="match status" value="1"/>
</dbReference>
<dbReference type="InterPro" id="IPR001584">
    <property type="entry name" value="Integrase_cat-core"/>
</dbReference>
<dbReference type="OrthoDB" id="10051637at2759"/>
<evidence type="ECO:0000313" key="3">
    <source>
        <dbReference type="EnsemblMetazoa" id="Aqu2.1.36896_001"/>
    </source>
</evidence>
<dbReference type="eggNOG" id="KOG0017">
    <property type="taxonomic scope" value="Eukaryota"/>
</dbReference>